<organism evidence="2 3">
    <name type="scientific">Crassostrea virginica</name>
    <name type="common">Eastern oyster</name>
    <dbReference type="NCBI Taxonomy" id="6565"/>
    <lineage>
        <taxon>Eukaryota</taxon>
        <taxon>Metazoa</taxon>
        <taxon>Spiralia</taxon>
        <taxon>Lophotrochozoa</taxon>
        <taxon>Mollusca</taxon>
        <taxon>Bivalvia</taxon>
        <taxon>Autobranchia</taxon>
        <taxon>Pteriomorphia</taxon>
        <taxon>Ostreida</taxon>
        <taxon>Ostreoidea</taxon>
        <taxon>Ostreidae</taxon>
        <taxon>Crassostrea</taxon>
    </lineage>
</organism>
<dbReference type="GO" id="GO:0006044">
    <property type="term" value="P:N-acetylglucosamine metabolic process"/>
    <property type="evidence" value="ECO:0007669"/>
    <property type="project" value="TreeGrafter"/>
</dbReference>
<dbReference type="GeneID" id="111104772"/>
<dbReference type="InterPro" id="IPR051135">
    <property type="entry name" value="Gal/GlcNAc/GalNAc_ST"/>
</dbReference>
<dbReference type="KEGG" id="cvn:111104772"/>
<sequence length="360" mass="41334">MRVRFSVKGAILVGCLTIIIIDLLLIASLSDVQHPSERSTNDNSSRLTSKKSPRTPIEIHPIIVLSTFRTGSTLAGEIIQQAEDSFYLYEPLNPLNYVLYQLQNATLHLVNGSVRSVGPYDFQNVSIDILKALINCDFSSLDIETASHGFLFYSRRSIPYISCVNLNKRKATLFQAVNKCLHIWKESCESSKFRIIKVVRLSLDWMEKLLQTFPNLVVVHLVRDPRAIQISRSKLGENIFEDIRKSFTELCTLLSWNMYFETRLNRTYGRIFRLYYEKLALRPLETSMWLYKRLALRYTPNVRAHVHRLTRAGLPDECPTCAGRANSSAHVQSWKGLFNQSQLNDIEEVCGTYLKELGYS</sequence>
<dbReference type="OrthoDB" id="5987729at2759"/>
<dbReference type="GO" id="GO:0006790">
    <property type="term" value="P:sulfur compound metabolic process"/>
    <property type="evidence" value="ECO:0007669"/>
    <property type="project" value="TreeGrafter"/>
</dbReference>
<feature type="transmembrane region" description="Helical" evidence="1">
    <location>
        <begin position="9"/>
        <end position="29"/>
    </location>
</feature>
<evidence type="ECO:0000313" key="2">
    <source>
        <dbReference type="Proteomes" id="UP000694844"/>
    </source>
</evidence>
<dbReference type="AlphaFoldDB" id="A0A8B8AU25"/>
<gene>
    <name evidence="3" type="primary">LOC111104772</name>
</gene>
<name>A0A8B8AU25_CRAVI</name>
<dbReference type="GO" id="GO:0001517">
    <property type="term" value="F:N-acetylglucosamine 6-O-sulfotransferase activity"/>
    <property type="evidence" value="ECO:0007669"/>
    <property type="project" value="TreeGrafter"/>
</dbReference>
<dbReference type="Gene3D" id="3.40.50.300">
    <property type="entry name" value="P-loop containing nucleotide triphosphate hydrolases"/>
    <property type="match status" value="1"/>
</dbReference>
<keyword evidence="2" id="KW-1185">Reference proteome</keyword>
<protein>
    <submittedName>
        <fullName evidence="3">Carbohydrate sulfotransferase 1-like</fullName>
    </submittedName>
</protein>
<dbReference type="PANTHER" id="PTHR10704">
    <property type="entry name" value="CARBOHYDRATE SULFOTRANSFERASE"/>
    <property type="match status" value="1"/>
</dbReference>
<dbReference type="InterPro" id="IPR027417">
    <property type="entry name" value="P-loop_NTPase"/>
</dbReference>
<evidence type="ECO:0000256" key="1">
    <source>
        <dbReference type="SAM" id="Phobius"/>
    </source>
</evidence>
<proteinExistence type="predicted"/>
<keyword evidence="1" id="KW-1133">Transmembrane helix</keyword>
<reference evidence="3" key="1">
    <citation type="submission" date="2025-08" db="UniProtKB">
        <authorList>
            <consortium name="RefSeq"/>
        </authorList>
    </citation>
    <scope>IDENTIFICATION</scope>
    <source>
        <tissue evidence="3">Whole sample</tissue>
    </source>
</reference>
<dbReference type="Proteomes" id="UP000694844">
    <property type="component" value="Chromosome 7"/>
</dbReference>
<evidence type="ECO:0000313" key="3">
    <source>
        <dbReference type="RefSeq" id="XP_022294596.1"/>
    </source>
</evidence>
<dbReference type="RefSeq" id="XP_022294596.1">
    <property type="nucleotide sequence ID" value="XM_022438888.1"/>
</dbReference>
<dbReference type="PANTHER" id="PTHR10704:SF44">
    <property type="entry name" value="LD35051P-RELATED"/>
    <property type="match status" value="1"/>
</dbReference>
<accession>A0A8B8AU25</accession>
<dbReference type="Pfam" id="PF13469">
    <property type="entry name" value="Sulfotransfer_3"/>
    <property type="match status" value="1"/>
</dbReference>
<dbReference type="SUPFAM" id="SSF52540">
    <property type="entry name" value="P-loop containing nucleoside triphosphate hydrolases"/>
    <property type="match status" value="1"/>
</dbReference>
<keyword evidence="1" id="KW-0472">Membrane</keyword>
<keyword evidence="1" id="KW-0812">Transmembrane</keyword>